<dbReference type="AlphaFoldDB" id="A0A4Y2WBA8"/>
<sequence>MTPPHPIYGFRFCERASLPLPHDRTSVLWPSAPNGKRDWMKIQPSRPQCVNSHRILALTTGLFLSTPFGAERSCCCRSSYKEIKSIFLMRITPTKIFVPKKFTMDYLHDNISFP</sequence>
<name>A0A4Y2WBA8_ARAVE</name>
<proteinExistence type="predicted"/>
<gene>
    <name evidence="1" type="ORF">AVEN_235771_1</name>
</gene>
<dbReference type="EMBL" id="BGPR01058582">
    <property type="protein sequence ID" value="GBO34735.1"/>
    <property type="molecule type" value="Genomic_DNA"/>
</dbReference>
<protein>
    <submittedName>
        <fullName evidence="1">Uncharacterized protein</fullName>
    </submittedName>
</protein>
<keyword evidence="2" id="KW-1185">Reference proteome</keyword>
<evidence type="ECO:0000313" key="1">
    <source>
        <dbReference type="EMBL" id="GBO34735.1"/>
    </source>
</evidence>
<accession>A0A4Y2WBA8</accession>
<organism evidence="1 2">
    <name type="scientific">Araneus ventricosus</name>
    <name type="common">Orbweaver spider</name>
    <name type="synonym">Epeira ventricosa</name>
    <dbReference type="NCBI Taxonomy" id="182803"/>
    <lineage>
        <taxon>Eukaryota</taxon>
        <taxon>Metazoa</taxon>
        <taxon>Ecdysozoa</taxon>
        <taxon>Arthropoda</taxon>
        <taxon>Chelicerata</taxon>
        <taxon>Arachnida</taxon>
        <taxon>Araneae</taxon>
        <taxon>Araneomorphae</taxon>
        <taxon>Entelegynae</taxon>
        <taxon>Araneoidea</taxon>
        <taxon>Araneidae</taxon>
        <taxon>Araneus</taxon>
    </lineage>
</organism>
<evidence type="ECO:0000313" key="2">
    <source>
        <dbReference type="Proteomes" id="UP000499080"/>
    </source>
</evidence>
<comment type="caution">
    <text evidence="1">The sequence shown here is derived from an EMBL/GenBank/DDBJ whole genome shotgun (WGS) entry which is preliminary data.</text>
</comment>
<reference evidence="1 2" key="1">
    <citation type="journal article" date="2019" name="Sci. Rep.">
        <title>Orb-weaving spider Araneus ventricosus genome elucidates the spidroin gene catalogue.</title>
        <authorList>
            <person name="Kono N."/>
            <person name="Nakamura H."/>
            <person name="Ohtoshi R."/>
            <person name="Moran D.A.P."/>
            <person name="Shinohara A."/>
            <person name="Yoshida Y."/>
            <person name="Fujiwara M."/>
            <person name="Mori M."/>
            <person name="Tomita M."/>
            <person name="Arakawa K."/>
        </authorList>
    </citation>
    <scope>NUCLEOTIDE SEQUENCE [LARGE SCALE GENOMIC DNA]</scope>
</reference>
<dbReference type="Proteomes" id="UP000499080">
    <property type="component" value="Unassembled WGS sequence"/>
</dbReference>